<dbReference type="GeneID" id="28734918"/>
<evidence type="ECO:0000313" key="3">
    <source>
        <dbReference type="Proteomes" id="UP000038010"/>
    </source>
</evidence>
<proteinExistence type="predicted"/>
<keyword evidence="3" id="KW-1185">Reference proteome</keyword>
<dbReference type="AlphaFoldDB" id="A0A0N1HBI8"/>
<dbReference type="PANTHER" id="PTHR40257">
    <property type="match status" value="1"/>
</dbReference>
<dbReference type="EMBL" id="LFJN01000001">
    <property type="protein sequence ID" value="KPI46026.1"/>
    <property type="molecule type" value="Genomic_DNA"/>
</dbReference>
<evidence type="ECO:0000256" key="1">
    <source>
        <dbReference type="SAM" id="MobiDB-lite"/>
    </source>
</evidence>
<accession>A0A0N1HBI8</accession>
<sequence>MPVANLHLLHISPALPLKSALQVLSKTSPAPLTLSVPVRWMITPNALSNAAPSPLLKVPWSILLITLSSDLPSAITSNLIDHYHLRVGVPSRLIDNFKSKNETLLHPEPSDVPSLTGSLDSPRFGKTSQTIELTPDVLQWIQSMQSRSDSWRTGAISMLNLLAFKEGLEFKESYLKYGKAFGEDIGKKRGGTAKLVGNVIQPTASKGKGTSPDVKQQAKEWSGVARIGDSPNKGTSPGVKQEAKEWSGIARIGDDAGSSSNDNTQDRKWDEFALAHYPSLKHFADMVGSEDYQAVNLKNRVPALADTCILFTSELLAQEILAADDGTGKAKL</sequence>
<feature type="region of interest" description="Disordered" evidence="1">
    <location>
        <begin position="225"/>
        <end position="244"/>
    </location>
</feature>
<gene>
    <name evidence="2" type="ORF">AB675_302</name>
</gene>
<dbReference type="OrthoDB" id="265717at2759"/>
<organism evidence="2 3">
    <name type="scientific">Cyphellophora attinorum</name>
    <dbReference type="NCBI Taxonomy" id="1664694"/>
    <lineage>
        <taxon>Eukaryota</taxon>
        <taxon>Fungi</taxon>
        <taxon>Dikarya</taxon>
        <taxon>Ascomycota</taxon>
        <taxon>Pezizomycotina</taxon>
        <taxon>Eurotiomycetes</taxon>
        <taxon>Chaetothyriomycetidae</taxon>
        <taxon>Chaetothyriales</taxon>
        <taxon>Cyphellophoraceae</taxon>
        <taxon>Cyphellophora</taxon>
    </lineage>
</organism>
<name>A0A0N1HBI8_9EURO</name>
<dbReference type="Proteomes" id="UP000038010">
    <property type="component" value="Unassembled WGS sequence"/>
</dbReference>
<reference evidence="2 3" key="1">
    <citation type="submission" date="2015-06" db="EMBL/GenBank/DDBJ databases">
        <title>Draft genome of the ant-associated black yeast Phialophora attae CBS 131958.</title>
        <authorList>
            <person name="Moreno L.F."/>
            <person name="Stielow B.J."/>
            <person name="de Hoog S."/>
            <person name="Vicente V.A."/>
            <person name="Weiss V.A."/>
            <person name="de Vries M."/>
            <person name="Cruz L.M."/>
            <person name="Souza E.M."/>
        </authorList>
    </citation>
    <scope>NUCLEOTIDE SEQUENCE [LARGE SCALE GENOMIC DNA]</scope>
    <source>
        <strain evidence="2 3">CBS 131958</strain>
    </source>
</reference>
<dbReference type="RefSeq" id="XP_018005989.1">
    <property type="nucleotide sequence ID" value="XM_018143048.1"/>
</dbReference>
<protein>
    <submittedName>
        <fullName evidence="2">Uncharacterized protein</fullName>
    </submittedName>
</protein>
<evidence type="ECO:0000313" key="2">
    <source>
        <dbReference type="EMBL" id="KPI46026.1"/>
    </source>
</evidence>
<dbReference type="VEuPathDB" id="FungiDB:AB675_302"/>
<dbReference type="PANTHER" id="PTHR40257:SF1">
    <property type="entry name" value="DUF1330 DOMAIN-CONTAINING PROTEIN"/>
    <property type="match status" value="1"/>
</dbReference>
<comment type="caution">
    <text evidence="2">The sequence shown here is derived from an EMBL/GenBank/DDBJ whole genome shotgun (WGS) entry which is preliminary data.</text>
</comment>
<dbReference type="Gene3D" id="3.30.70.100">
    <property type="match status" value="1"/>
</dbReference>